<dbReference type="Proteomes" id="UP000234331">
    <property type="component" value="Unassembled WGS sequence"/>
</dbReference>
<evidence type="ECO:0000256" key="4">
    <source>
        <dbReference type="ARBA" id="ARBA00023136"/>
    </source>
</evidence>
<dbReference type="PANTHER" id="PTHR42718:SF48">
    <property type="entry name" value="CONSERVED TWO-DOMAIN MEMBRANE PROTEIN-RELATED"/>
    <property type="match status" value="1"/>
</dbReference>
<dbReference type="RefSeq" id="WP_101831450.1">
    <property type="nucleotide sequence ID" value="NZ_FZMO01000112.1"/>
</dbReference>
<feature type="transmembrane region" description="Helical" evidence="6">
    <location>
        <begin position="329"/>
        <end position="349"/>
    </location>
</feature>
<dbReference type="PROSITE" id="PS50850">
    <property type="entry name" value="MFS"/>
    <property type="match status" value="1"/>
</dbReference>
<evidence type="ECO:0000256" key="6">
    <source>
        <dbReference type="SAM" id="Phobius"/>
    </source>
</evidence>
<keyword evidence="4 6" id="KW-0472">Membrane</keyword>
<feature type="transmembrane region" description="Helical" evidence="6">
    <location>
        <begin position="256"/>
        <end position="275"/>
    </location>
</feature>
<dbReference type="GO" id="GO:0005886">
    <property type="term" value="C:plasma membrane"/>
    <property type="evidence" value="ECO:0007669"/>
    <property type="project" value="UniProtKB-SubCell"/>
</dbReference>
<feature type="transmembrane region" description="Helical" evidence="6">
    <location>
        <begin position="34"/>
        <end position="56"/>
    </location>
</feature>
<feature type="transmembrane region" description="Helical" evidence="6">
    <location>
        <begin position="107"/>
        <end position="129"/>
    </location>
</feature>
<dbReference type="GO" id="GO:0022857">
    <property type="term" value="F:transmembrane transporter activity"/>
    <property type="evidence" value="ECO:0007669"/>
    <property type="project" value="InterPro"/>
</dbReference>
<dbReference type="InterPro" id="IPR020846">
    <property type="entry name" value="MFS_dom"/>
</dbReference>
<dbReference type="EMBL" id="FZMO01000112">
    <property type="protein sequence ID" value="SNQ47647.1"/>
    <property type="molecule type" value="Genomic_DNA"/>
</dbReference>
<evidence type="ECO:0000256" key="3">
    <source>
        <dbReference type="ARBA" id="ARBA00022989"/>
    </source>
</evidence>
<accession>A0A2I2KPQ2</accession>
<reference evidence="8 9" key="1">
    <citation type="submission" date="2017-06" db="EMBL/GenBank/DDBJ databases">
        <authorList>
            <person name="Kim H.J."/>
            <person name="Triplett B.A."/>
        </authorList>
    </citation>
    <scope>NUCLEOTIDE SEQUENCE [LARGE SCALE GENOMIC DNA]</scope>
    <source>
        <strain evidence="8">FRACA_ARgP5</strain>
    </source>
</reference>
<feature type="transmembrane region" description="Helical" evidence="6">
    <location>
        <begin position="425"/>
        <end position="449"/>
    </location>
</feature>
<feature type="transmembrane region" description="Helical" evidence="6">
    <location>
        <begin position="461"/>
        <end position="479"/>
    </location>
</feature>
<comment type="subcellular location">
    <subcellularLocation>
        <location evidence="1">Cell membrane</location>
        <topology evidence="1">Multi-pass membrane protein</topology>
    </subcellularLocation>
</comment>
<evidence type="ECO:0000256" key="5">
    <source>
        <dbReference type="SAM" id="MobiDB-lite"/>
    </source>
</evidence>
<evidence type="ECO:0000256" key="2">
    <source>
        <dbReference type="ARBA" id="ARBA00022692"/>
    </source>
</evidence>
<protein>
    <submittedName>
        <fullName evidence="8">Major facilitator superfamily MFS_1</fullName>
    </submittedName>
</protein>
<evidence type="ECO:0000313" key="8">
    <source>
        <dbReference type="EMBL" id="SNQ47647.1"/>
    </source>
</evidence>
<dbReference type="InterPro" id="IPR005829">
    <property type="entry name" value="Sugar_transporter_CS"/>
</dbReference>
<feature type="transmembrane region" description="Helical" evidence="6">
    <location>
        <begin position="76"/>
        <end position="95"/>
    </location>
</feature>
<dbReference type="PANTHER" id="PTHR42718">
    <property type="entry name" value="MAJOR FACILITATOR SUPERFAMILY MULTIDRUG TRANSPORTER MFSC"/>
    <property type="match status" value="1"/>
</dbReference>
<feature type="transmembrane region" description="Helical" evidence="6">
    <location>
        <begin position="296"/>
        <end position="317"/>
    </location>
</feature>
<dbReference type="AlphaFoldDB" id="A0A2I2KPQ2"/>
<feature type="transmembrane region" description="Helical" evidence="6">
    <location>
        <begin position="167"/>
        <end position="187"/>
    </location>
</feature>
<dbReference type="InterPro" id="IPR036259">
    <property type="entry name" value="MFS_trans_sf"/>
</dbReference>
<evidence type="ECO:0000313" key="9">
    <source>
        <dbReference type="Proteomes" id="UP000234331"/>
    </source>
</evidence>
<name>A0A2I2KPQ2_9ACTN</name>
<keyword evidence="9" id="KW-1185">Reference proteome</keyword>
<dbReference type="Pfam" id="PF07690">
    <property type="entry name" value="MFS_1"/>
    <property type="match status" value="1"/>
</dbReference>
<gene>
    <name evidence="8" type="ORF">FRACA_20043</name>
</gene>
<feature type="domain" description="Major facilitator superfamily (MFS) profile" evidence="7">
    <location>
        <begin position="39"/>
        <end position="484"/>
    </location>
</feature>
<feature type="transmembrane region" description="Helical" evidence="6">
    <location>
        <begin position="193"/>
        <end position="214"/>
    </location>
</feature>
<dbReference type="SUPFAM" id="SSF103473">
    <property type="entry name" value="MFS general substrate transporter"/>
    <property type="match status" value="2"/>
</dbReference>
<dbReference type="PROSITE" id="PS00216">
    <property type="entry name" value="SUGAR_TRANSPORT_1"/>
    <property type="match status" value="1"/>
</dbReference>
<evidence type="ECO:0000259" key="7">
    <source>
        <dbReference type="PROSITE" id="PS50850"/>
    </source>
</evidence>
<proteinExistence type="predicted"/>
<keyword evidence="3 6" id="KW-1133">Transmembrane helix</keyword>
<feature type="transmembrane region" description="Helical" evidence="6">
    <location>
        <begin position="226"/>
        <end position="244"/>
    </location>
</feature>
<feature type="transmembrane region" description="Helical" evidence="6">
    <location>
        <begin position="385"/>
        <end position="404"/>
    </location>
</feature>
<feature type="transmembrane region" description="Helical" evidence="6">
    <location>
        <begin position="135"/>
        <end position="155"/>
    </location>
</feature>
<evidence type="ECO:0000256" key="1">
    <source>
        <dbReference type="ARBA" id="ARBA00004651"/>
    </source>
</evidence>
<dbReference type="Gene3D" id="1.20.1720.10">
    <property type="entry name" value="Multidrug resistance protein D"/>
    <property type="match status" value="1"/>
</dbReference>
<dbReference type="InterPro" id="IPR011701">
    <property type="entry name" value="MFS"/>
</dbReference>
<dbReference type="OrthoDB" id="7375466at2"/>
<keyword evidence="2 6" id="KW-0812">Transmembrane</keyword>
<dbReference type="Gene3D" id="1.20.1250.20">
    <property type="entry name" value="MFS general substrate transporter like domains"/>
    <property type="match status" value="1"/>
</dbReference>
<feature type="region of interest" description="Disordered" evidence="5">
    <location>
        <begin position="1"/>
        <end position="25"/>
    </location>
</feature>
<organism evidence="8 9">
    <name type="scientific">Frankia canadensis</name>
    <dbReference type="NCBI Taxonomy" id="1836972"/>
    <lineage>
        <taxon>Bacteria</taxon>
        <taxon>Bacillati</taxon>
        <taxon>Actinomycetota</taxon>
        <taxon>Actinomycetes</taxon>
        <taxon>Frankiales</taxon>
        <taxon>Frankiaceae</taxon>
        <taxon>Frankia</taxon>
    </lineage>
</organism>
<sequence length="510" mass="51963">MTQQDAQPDRAGPSPGAVPSIPSQRRVGAEARPVSPALLLAILSIASFLAQLDVWVTNVGLPAIGRGTHAGSLADLSWVLNGYAIVYAALLVPAGRLVDRFGRKGGFLLGLTVFAVASIGAGLSGDIWALVGFRVLQAVGAALLTPASLGLVLLTAPAAKIGKYVKIWFTTGALSAASGPVLGGLLVEASWRWLFLVNIPVAAAAIALGVRYLPSSRDAGDHLPDLRGGGLLIVAIGALALGLVKAPDWGWSSGRVIVAFVLVAVALALFLASSARHPAPVVTLSLFRNRVFTTANLVATVAFVAFGIELLSTILWLQGHWHYSVIRTGLASTPGPVMFAVGSAVAETLQARTRLRAGRIAVAGALLAVIGTFMLTGLVTDEPRFLAAFLPTWVVLGLGYGLAVPTAITRATVGLPPEDSATGSAIVTMATQLGSVIGISLLVAILGRASGAASEAVFQHAWYVSAGALVAAAVASFGLDSRPTAAARPDLPPVAAGAADVGDPEAAARV</sequence>
<feature type="transmembrane region" description="Helical" evidence="6">
    <location>
        <begin position="361"/>
        <end position="379"/>
    </location>
</feature>
<dbReference type="CDD" id="cd17321">
    <property type="entry name" value="MFS_MMR_MDR_like"/>
    <property type="match status" value="1"/>
</dbReference>